<dbReference type="KEGG" id="cagg:HYG79_02205"/>
<evidence type="ECO:0000313" key="3">
    <source>
        <dbReference type="Proteomes" id="UP000509302"/>
    </source>
</evidence>
<dbReference type="AlphaFoldDB" id="A0A7H9AL78"/>
<dbReference type="Proteomes" id="UP000509302">
    <property type="component" value="Chromosome"/>
</dbReference>
<feature type="transmembrane region" description="Helical" evidence="1">
    <location>
        <begin position="38"/>
        <end position="60"/>
    </location>
</feature>
<sequence>MHAYKKQLLLVLIILWSGFIAWEYYILGVSKDILEYSIRYDVIALSVLILFSLYAFYIFLGTENKEDNTDEMC</sequence>
<evidence type="ECO:0000313" key="2">
    <source>
        <dbReference type="EMBL" id="QLG44208.1"/>
    </source>
</evidence>
<gene>
    <name evidence="2" type="ORF">HYG79_02205</name>
</gene>
<organism evidence="2 3">
    <name type="scientific">Costertonia aggregata</name>
    <dbReference type="NCBI Taxonomy" id="343403"/>
    <lineage>
        <taxon>Bacteria</taxon>
        <taxon>Pseudomonadati</taxon>
        <taxon>Bacteroidota</taxon>
        <taxon>Flavobacteriia</taxon>
        <taxon>Flavobacteriales</taxon>
        <taxon>Flavobacteriaceae</taxon>
        <taxon>Costertonia</taxon>
    </lineage>
</organism>
<dbReference type="EMBL" id="CP058595">
    <property type="protein sequence ID" value="QLG44208.1"/>
    <property type="molecule type" value="Genomic_DNA"/>
</dbReference>
<name>A0A7H9AL78_9FLAO</name>
<protein>
    <submittedName>
        <fullName evidence="2">Uncharacterized protein</fullName>
    </submittedName>
</protein>
<feature type="transmembrane region" description="Helical" evidence="1">
    <location>
        <begin position="7"/>
        <end position="26"/>
    </location>
</feature>
<keyword evidence="1" id="KW-1133">Transmembrane helix</keyword>
<reference evidence="2 3" key="1">
    <citation type="journal article" date="2006" name="Int. J. Syst. Evol. Microbiol.">
        <title>Costertonia aggregata gen. nov., sp. nov., a mesophilic marine bacterium of the family Flavobacteriaceae, isolated from a mature biofilm.</title>
        <authorList>
            <person name="Kwon K.K."/>
            <person name="Lee Y.K."/>
            <person name="Lee H.K."/>
        </authorList>
    </citation>
    <scope>NUCLEOTIDE SEQUENCE [LARGE SCALE GENOMIC DNA]</scope>
    <source>
        <strain evidence="2 3">KCCM 42265</strain>
    </source>
</reference>
<keyword evidence="3" id="KW-1185">Reference proteome</keyword>
<accession>A0A7H9AL78</accession>
<keyword evidence="1" id="KW-0812">Transmembrane</keyword>
<evidence type="ECO:0000256" key="1">
    <source>
        <dbReference type="SAM" id="Phobius"/>
    </source>
</evidence>
<proteinExistence type="predicted"/>
<dbReference type="RefSeq" id="WP_179240543.1">
    <property type="nucleotide sequence ID" value="NZ_CP058595.1"/>
</dbReference>
<keyword evidence="1" id="KW-0472">Membrane</keyword>